<keyword evidence="8" id="KW-1185">Reference proteome</keyword>
<dbReference type="Pfam" id="PF13977">
    <property type="entry name" value="TetR_C_6"/>
    <property type="match status" value="1"/>
</dbReference>
<dbReference type="InterPro" id="IPR050109">
    <property type="entry name" value="HTH-type_TetR-like_transc_reg"/>
</dbReference>
<dbReference type="Pfam" id="PF00440">
    <property type="entry name" value="TetR_N"/>
    <property type="match status" value="1"/>
</dbReference>
<dbReference type="InterPro" id="IPR001647">
    <property type="entry name" value="HTH_TetR"/>
</dbReference>
<evidence type="ECO:0000313" key="7">
    <source>
        <dbReference type="EMBL" id="MFD1718381.1"/>
    </source>
</evidence>
<evidence type="ECO:0000313" key="8">
    <source>
        <dbReference type="Proteomes" id="UP001597277"/>
    </source>
</evidence>
<feature type="domain" description="HTH tetR-type" evidence="6">
    <location>
        <begin position="8"/>
        <end position="68"/>
    </location>
</feature>
<keyword evidence="4" id="KW-0804">Transcription</keyword>
<organism evidence="7 8">
    <name type="scientific">Georgenia deserti</name>
    <dbReference type="NCBI Taxonomy" id="2093781"/>
    <lineage>
        <taxon>Bacteria</taxon>
        <taxon>Bacillati</taxon>
        <taxon>Actinomycetota</taxon>
        <taxon>Actinomycetes</taxon>
        <taxon>Micrococcales</taxon>
        <taxon>Bogoriellaceae</taxon>
        <taxon>Georgenia</taxon>
    </lineage>
</organism>
<feature type="DNA-binding region" description="H-T-H motif" evidence="5">
    <location>
        <begin position="31"/>
        <end position="50"/>
    </location>
</feature>
<keyword evidence="1" id="KW-0678">Repressor</keyword>
<dbReference type="PANTHER" id="PTHR30055">
    <property type="entry name" value="HTH-TYPE TRANSCRIPTIONAL REGULATOR RUTR"/>
    <property type="match status" value="1"/>
</dbReference>
<dbReference type="Gene3D" id="1.10.357.10">
    <property type="entry name" value="Tetracycline Repressor, domain 2"/>
    <property type="match status" value="1"/>
</dbReference>
<accession>A0ABW4L4K9</accession>
<dbReference type="EMBL" id="JBHUEE010000005">
    <property type="protein sequence ID" value="MFD1718381.1"/>
    <property type="molecule type" value="Genomic_DNA"/>
</dbReference>
<dbReference type="InterPro" id="IPR039538">
    <property type="entry name" value="BetI_C"/>
</dbReference>
<evidence type="ECO:0000259" key="6">
    <source>
        <dbReference type="PROSITE" id="PS50977"/>
    </source>
</evidence>
<sequence length="215" mass="23880">MPKIVDREARRRHIVETYLRIVARDGMEAASTRALATELGVSTGALWHYFDGFDEVLFRAFQLIFDRTTARISDSTGDKAGLAAFIAMVRELNPLDKVTRDEAHVVTSFWGRVPAKPSLGAFQNEVEEQWRGMLRGHLGDAVHLGEVSPHAPLVLLSDTVLVLAVGYQVEHVLRTPVAEPERQWQVIRQLLAPWLTDAGRRSFSSVDPLAGTVTG</sequence>
<gene>
    <name evidence="7" type="ORF">ACFSE6_11080</name>
</gene>
<dbReference type="InterPro" id="IPR036271">
    <property type="entry name" value="Tet_transcr_reg_TetR-rel_C_sf"/>
</dbReference>
<reference evidence="8" key="1">
    <citation type="journal article" date="2019" name="Int. J. Syst. Evol. Microbiol.">
        <title>The Global Catalogue of Microorganisms (GCM) 10K type strain sequencing project: providing services to taxonomists for standard genome sequencing and annotation.</title>
        <authorList>
            <consortium name="The Broad Institute Genomics Platform"/>
            <consortium name="The Broad Institute Genome Sequencing Center for Infectious Disease"/>
            <person name="Wu L."/>
            <person name="Ma J."/>
        </authorList>
    </citation>
    <scope>NUCLEOTIDE SEQUENCE [LARGE SCALE GENOMIC DNA]</scope>
    <source>
        <strain evidence="8">JCM 17130</strain>
    </source>
</reference>
<dbReference type="PANTHER" id="PTHR30055:SF234">
    <property type="entry name" value="HTH-TYPE TRANSCRIPTIONAL REGULATOR BETI"/>
    <property type="match status" value="1"/>
</dbReference>
<evidence type="ECO:0000256" key="5">
    <source>
        <dbReference type="PROSITE-ProRule" id="PRU00335"/>
    </source>
</evidence>
<evidence type="ECO:0000256" key="1">
    <source>
        <dbReference type="ARBA" id="ARBA00022491"/>
    </source>
</evidence>
<proteinExistence type="predicted"/>
<name>A0ABW4L4K9_9MICO</name>
<dbReference type="RefSeq" id="WP_388006559.1">
    <property type="nucleotide sequence ID" value="NZ_JBHUEE010000005.1"/>
</dbReference>
<dbReference type="SUPFAM" id="SSF46689">
    <property type="entry name" value="Homeodomain-like"/>
    <property type="match status" value="1"/>
</dbReference>
<evidence type="ECO:0000256" key="4">
    <source>
        <dbReference type="ARBA" id="ARBA00023163"/>
    </source>
</evidence>
<comment type="caution">
    <text evidence="7">The sequence shown here is derived from an EMBL/GenBank/DDBJ whole genome shotgun (WGS) entry which is preliminary data.</text>
</comment>
<dbReference type="Proteomes" id="UP001597277">
    <property type="component" value="Unassembled WGS sequence"/>
</dbReference>
<keyword evidence="2" id="KW-0805">Transcription regulation</keyword>
<keyword evidence="3 5" id="KW-0238">DNA-binding</keyword>
<evidence type="ECO:0000256" key="2">
    <source>
        <dbReference type="ARBA" id="ARBA00023015"/>
    </source>
</evidence>
<dbReference type="InterPro" id="IPR009057">
    <property type="entry name" value="Homeodomain-like_sf"/>
</dbReference>
<protein>
    <submittedName>
        <fullName evidence="7">TetR/AcrR family transcriptional regulator</fullName>
    </submittedName>
</protein>
<dbReference type="PROSITE" id="PS50977">
    <property type="entry name" value="HTH_TETR_2"/>
    <property type="match status" value="1"/>
</dbReference>
<evidence type="ECO:0000256" key="3">
    <source>
        <dbReference type="ARBA" id="ARBA00023125"/>
    </source>
</evidence>
<dbReference type="SUPFAM" id="SSF48498">
    <property type="entry name" value="Tetracyclin repressor-like, C-terminal domain"/>
    <property type="match status" value="1"/>
</dbReference>